<evidence type="ECO:0000256" key="4">
    <source>
        <dbReference type="ARBA" id="ARBA00022679"/>
    </source>
</evidence>
<dbReference type="WBParaSite" id="EgrG_000553300">
    <property type="protein sequence ID" value="EgrG_000553300"/>
    <property type="gene ID" value="EgrG_000553300"/>
</dbReference>
<feature type="transmembrane region" description="Helical" evidence="9">
    <location>
        <begin position="447"/>
        <end position="467"/>
    </location>
</feature>
<evidence type="ECO:0000256" key="3">
    <source>
        <dbReference type="ARBA" id="ARBA00022676"/>
    </source>
</evidence>
<reference evidence="10" key="2">
    <citation type="submission" date="2014-06" db="EMBL/GenBank/DDBJ databases">
        <authorList>
            <person name="Aslett M."/>
        </authorList>
    </citation>
    <scope>NUCLEOTIDE SEQUENCE</scope>
</reference>
<gene>
    <name evidence="10" type="ORF">EgrG_000553300</name>
</gene>
<organism evidence="10">
    <name type="scientific">Echinococcus granulosus</name>
    <name type="common">Hydatid tapeworm</name>
    <dbReference type="NCBI Taxonomy" id="6210"/>
    <lineage>
        <taxon>Eukaryota</taxon>
        <taxon>Metazoa</taxon>
        <taxon>Spiralia</taxon>
        <taxon>Lophotrochozoa</taxon>
        <taxon>Platyhelminthes</taxon>
        <taxon>Cestoda</taxon>
        <taxon>Eucestoda</taxon>
        <taxon>Cyclophyllidea</taxon>
        <taxon>Taeniidae</taxon>
        <taxon>Echinococcus</taxon>
        <taxon>Echinococcus granulosus group</taxon>
    </lineage>
</organism>
<comment type="subcellular location">
    <subcellularLocation>
        <location evidence="1">Membrane</location>
        <topology evidence="1">Multi-pass membrane protein</topology>
    </subcellularLocation>
</comment>
<keyword evidence="7 9" id="KW-0472">Membrane</keyword>
<comment type="similarity">
    <text evidence="2">Belongs to the dpy-19 family.</text>
</comment>
<evidence type="ECO:0000256" key="2">
    <source>
        <dbReference type="ARBA" id="ARBA00008744"/>
    </source>
</evidence>
<dbReference type="PANTHER" id="PTHR31488">
    <property type="entry name" value="DPY-19-LIKE 1, LIKE (H. SAPIENS)"/>
    <property type="match status" value="1"/>
</dbReference>
<feature type="transmembrane region" description="Helical" evidence="9">
    <location>
        <begin position="644"/>
        <end position="667"/>
    </location>
</feature>
<dbReference type="GO" id="GO:0000030">
    <property type="term" value="F:mannosyltransferase activity"/>
    <property type="evidence" value="ECO:0007669"/>
    <property type="project" value="TreeGrafter"/>
</dbReference>
<dbReference type="Proteomes" id="UP000492820">
    <property type="component" value="Unassembled WGS sequence"/>
</dbReference>
<dbReference type="GO" id="GO:0005637">
    <property type="term" value="C:nuclear inner membrane"/>
    <property type="evidence" value="ECO:0007669"/>
    <property type="project" value="TreeGrafter"/>
</dbReference>
<evidence type="ECO:0000256" key="1">
    <source>
        <dbReference type="ARBA" id="ARBA00004141"/>
    </source>
</evidence>
<feature type="transmembrane region" description="Helical" evidence="9">
    <location>
        <begin position="278"/>
        <end position="299"/>
    </location>
</feature>
<evidence type="ECO:0000313" key="10">
    <source>
        <dbReference type="EMBL" id="CDS21126.1"/>
    </source>
</evidence>
<dbReference type="InterPro" id="IPR018732">
    <property type="entry name" value="Dpy-19/Dpy-19-like"/>
</dbReference>
<protein>
    <submittedName>
        <fullName evidence="10 12">Protein dpy 19 1</fullName>
    </submittedName>
</protein>
<keyword evidence="4" id="KW-0808">Transferase</keyword>
<keyword evidence="5 9" id="KW-0812">Transmembrane</keyword>
<keyword evidence="6 9" id="KW-1133">Transmembrane helix</keyword>
<feature type="transmembrane region" description="Helical" evidence="9">
    <location>
        <begin position="479"/>
        <end position="500"/>
    </location>
</feature>
<name>A0A068WMX2_ECHGR</name>
<feature type="transmembrane region" description="Helical" evidence="9">
    <location>
        <begin position="348"/>
        <end position="367"/>
    </location>
</feature>
<dbReference type="AlphaFoldDB" id="A0A068WMX2"/>
<dbReference type="EMBL" id="LK028582">
    <property type="protein sequence ID" value="CDS21126.1"/>
    <property type="molecule type" value="Genomic_DNA"/>
</dbReference>
<reference evidence="12" key="3">
    <citation type="submission" date="2020-10" db="UniProtKB">
        <authorList>
            <consortium name="WormBaseParasite"/>
        </authorList>
    </citation>
    <scope>IDENTIFICATION</scope>
</reference>
<evidence type="ECO:0000256" key="8">
    <source>
        <dbReference type="SAM" id="MobiDB-lite"/>
    </source>
</evidence>
<evidence type="ECO:0000256" key="5">
    <source>
        <dbReference type="ARBA" id="ARBA00022692"/>
    </source>
</evidence>
<feature type="compositionally biased region" description="Low complexity" evidence="8">
    <location>
        <begin position="12"/>
        <end position="26"/>
    </location>
</feature>
<feature type="transmembrane region" description="Helical" evidence="9">
    <location>
        <begin position="554"/>
        <end position="571"/>
    </location>
</feature>
<evidence type="ECO:0000256" key="7">
    <source>
        <dbReference type="ARBA" id="ARBA00023136"/>
    </source>
</evidence>
<sequence length="948" mass="104847">MLVRRRHGVRPSSVSNFSISASSSSSDEADTPLPHRPQRAPPRLRRPSRLPSTLLVFAMAVFGGLIHCSHVASLHENHLSFAYLSNIERELTFRSEMAFYYSFYKQILMAESFYSGLDSLFNDTMTEYPGMLGKVDKEWKMNEWGLLPGYSASGAVTNGVRVLERFNVYPEVILAGLYRVLRYFDLLHSECFEVVIEGIRKTHALAVPAEQINVNSSFLPPLEAIGTFAGDKVLSCEGSHEPPIFYVNSVFCLTGLTVMGLILSGWQVANSGSGGGCGGGSVFSLATTIWGAVLPLVGFFFNHAEATRVQWSPPLRESFAYPFFVLQQSLLIWLLQDISPVRRQHRHAFVHLLYVFLLLAFQLPWQFAQFALLTQLLALIATYVVVALVTFLSVFPPSTPSTVSVNVSFGVLSGLARCLLDVLGCQLVALVISWAAQLGNRLLLTSAYLPCLVGCLFGLFVHWSLLNRRKWTNSRANRCAHLLVLVVSCLVAALVARLLLRHLVVDFSDGAHIVDLVKVKLLRGNRTFHTQLYTCSETFDFLPMSTLLELTRTGLLPCAALAVLVTIRQLLLPCRSDHTISTSASSTASKAAATTTAPTKKLDGRSVVEDDSEASDGEAGASTVSFKSRCLQEQILLARATPGFISDVISVFVIMQLFAFGVLAVLVMRLKLFFTPQLCLALAILAQPRLYFGSQKILPQIMSINQRETRKRRRCAYHPTAAAFAPSWRKLLVLHTIFILAVVFAAQRGMHNLREEWSKRGQFSDFTMETLLHWAAQLPPPPPAPHPDVWVFSGAMPTMATLRLGLVVPSLPSSNLSAISTPSGQRARFAVTNHPHYENAAIRWRTELAYAVCSRKPVEAVWRIYRHVLKVDFVVMERDWCLSPGAKPGCSSVELWDLLDPTLAGPGAPGPLCKAAFEEAPLPGSISRFFSPVFRSIDRTLVVWRVAP</sequence>
<evidence type="ECO:0000313" key="12">
    <source>
        <dbReference type="WBParaSite" id="EgrG_000553300"/>
    </source>
</evidence>
<feature type="transmembrane region" description="Helical" evidence="9">
    <location>
        <begin position="373"/>
        <end position="395"/>
    </location>
</feature>
<feature type="transmembrane region" description="Helical" evidence="9">
    <location>
        <begin position="407"/>
        <end position="435"/>
    </location>
</feature>
<feature type="transmembrane region" description="Helical" evidence="9">
    <location>
        <begin position="244"/>
        <end position="266"/>
    </location>
</feature>
<reference evidence="10 11" key="1">
    <citation type="journal article" date="2013" name="Nature">
        <title>The genomes of four tapeworm species reveal adaptations to parasitism.</title>
        <authorList>
            <person name="Tsai I.J."/>
            <person name="Zarowiecki M."/>
            <person name="Holroyd N."/>
            <person name="Garciarrubio A."/>
            <person name="Sanchez-Flores A."/>
            <person name="Brooks K.L."/>
            <person name="Tracey A."/>
            <person name="Bobes R.J."/>
            <person name="Fragoso G."/>
            <person name="Sciutto E."/>
            <person name="Aslett M."/>
            <person name="Beasley H."/>
            <person name="Bennett H.M."/>
            <person name="Cai J."/>
            <person name="Camicia F."/>
            <person name="Clark R."/>
            <person name="Cucher M."/>
            <person name="De Silva N."/>
            <person name="Day T.A."/>
            <person name="Deplazes P."/>
            <person name="Estrada K."/>
            <person name="Fernandez C."/>
            <person name="Holland P.W."/>
            <person name="Hou J."/>
            <person name="Hu S."/>
            <person name="Huckvale T."/>
            <person name="Hung S.S."/>
            <person name="Kamenetzky L."/>
            <person name="Keane J.A."/>
            <person name="Kiss F."/>
            <person name="Koziol U."/>
            <person name="Lambert O."/>
            <person name="Liu K."/>
            <person name="Luo X."/>
            <person name="Luo Y."/>
            <person name="Macchiaroli N."/>
            <person name="Nichol S."/>
            <person name="Paps J."/>
            <person name="Parkinson J."/>
            <person name="Pouchkina-Stantcheva N."/>
            <person name="Riddiford N."/>
            <person name="Rosenzvit M."/>
            <person name="Salinas G."/>
            <person name="Wasmuth J.D."/>
            <person name="Zamanian M."/>
            <person name="Zheng Y."/>
            <person name="Cai X."/>
            <person name="Soberon X."/>
            <person name="Olson P.D."/>
            <person name="Laclette J.P."/>
            <person name="Brehm K."/>
            <person name="Berriman M."/>
            <person name="Garciarrubio A."/>
            <person name="Bobes R.J."/>
            <person name="Fragoso G."/>
            <person name="Sanchez-Flores A."/>
            <person name="Estrada K."/>
            <person name="Cevallos M.A."/>
            <person name="Morett E."/>
            <person name="Gonzalez V."/>
            <person name="Portillo T."/>
            <person name="Ochoa-Leyva A."/>
            <person name="Jose M.V."/>
            <person name="Sciutto E."/>
            <person name="Landa A."/>
            <person name="Jimenez L."/>
            <person name="Valdes V."/>
            <person name="Carrero J.C."/>
            <person name="Larralde C."/>
            <person name="Morales-Montor J."/>
            <person name="Limon-Lason J."/>
            <person name="Soberon X."/>
            <person name="Laclette J.P."/>
        </authorList>
    </citation>
    <scope>NUCLEOTIDE SEQUENCE [LARGE SCALE GENOMIC DNA]</scope>
</reference>
<dbReference type="PANTHER" id="PTHR31488:SF1">
    <property type="entry name" value="C-MANNOSYLTRANSFERASE DPY19L1"/>
    <property type="match status" value="1"/>
</dbReference>
<evidence type="ECO:0000313" key="11">
    <source>
        <dbReference type="Proteomes" id="UP000492820"/>
    </source>
</evidence>
<evidence type="ECO:0000256" key="6">
    <source>
        <dbReference type="ARBA" id="ARBA00022989"/>
    </source>
</evidence>
<dbReference type="OrthoDB" id="6019623at2759"/>
<feature type="region of interest" description="Disordered" evidence="8">
    <location>
        <begin position="1"/>
        <end position="47"/>
    </location>
</feature>
<keyword evidence="3" id="KW-0328">Glycosyltransferase</keyword>
<accession>A0A068WMX2</accession>
<evidence type="ECO:0000256" key="9">
    <source>
        <dbReference type="SAM" id="Phobius"/>
    </source>
</evidence>
<dbReference type="Pfam" id="PF10034">
    <property type="entry name" value="Dpy19"/>
    <property type="match status" value="3"/>
</dbReference>
<proteinExistence type="inferred from homology"/>
<feature type="compositionally biased region" description="Basic residues" evidence="8">
    <location>
        <begin position="36"/>
        <end position="47"/>
    </location>
</feature>